<reference evidence="1 2" key="1">
    <citation type="journal article" date="2015" name="Appl. Environ. Microbiol.">
        <title>Lactococcal 949 group phages recognize a carbohydrate receptor on the host cell surface.</title>
        <authorList>
            <person name="Mahony J."/>
            <person name="Randazzo W."/>
            <person name="Neve H."/>
            <person name="Settanni L."/>
            <person name="van Sinderen D."/>
        </authorList>
    </citation>
    <scope>NUCLEOTIDE SEQUENCE [LARGE SCALE GENOMIC DNA]</scope>
    <source>
        <strain evidence="1">WRP3</strain>
    </source>
</reference>
<proteinExistence type="predicted"/>
<organism evidence="1 2">
    <name type="scientific">Lactococcus phage WRP3</name>
    <dbReference type="NCBI Taxonomy" id="1560313"/>
    <lineage>
        <taxon>Viruses</taxon>
        <taxon>Duplodnaviria</taxon>
        <taxon>Heunggongvirae</taxon>
        <taxon>Uroviricota</taxon>
        <taxon>Caudoviricetes</taxon>
        <taxon>Audreyjarvisvirus</taxon>
        <taxon>Audreyjarvisvirus WRP3</taxon>
    </lineage>
</organism>
<dbReference type="RefSeq" id="YP_009147753.1">
    <property type="nucleotide sequence ID" value="NC_027341.1"/>
</dbReference>
<dbReference type="EMBL" id="KM677185">
    <property type="protein sequence ID" value="AIX12599.1"/>
    <property type="molecule type" value="Genomic_DNA"/>
</dbReference>
<accession>A0A0D3MSV9</accession>
<gene>
    <name evidence="1" type="ORF">WRP3_096</name>
</gene>
<dbReference type="OrthoDB" id="27856at10239"/>
<evidence type="ECO:0000313" key="1">
    <source>
        <dbReference type="EMBL" id="AIX12599.1"/>
    </source>
</evidence>
<name>A0A0D3MSV9_9CAUD</name>
<dbReference type="GeneID" id="24722362"/>
<evidence type="ECO:0000313" key="2">
    <source>
        <dbReference type="Proteomes" id="UP000032686"/>
    </source>
</evidence>
<dbReference type="KEGG" id="vg:24722362"/>
<dbReference type="Proteomes" id="UP000032686">
    <property type="component" value="Segment"/>
</dbReference>
<protein>
    <submittedName>
        <fullName evidence="1">Uncharacterized protein</fullName>
    </submittedName>
</protein>
<keyword evidence="2" id="KW-1185">Reference proteome</keyword>
<sequence>MKKRIKHEVIFSSKEVKEITGFELKNKWGVFYFEQDGHEPIWETSDVTDEEEFNKDFGMCMDEIERILRDYVSKNFLGDFYFVVQKGSIHYRTSSYTSQFHSNNNSEIFFYYEDRDTMEV</sequence>